<organism evidence="1 2">
    <name type="scientific">Rozella allomycis (strain CSF55)</name>
    <dbReference type="NCBI Taxonomy" id="988480"/>
    <lineage>
        <taxon>Eukaryota</taxon>
        <taxon>Fungi</taxon>
        <taxon>Fungi incertae sedis</taxon>
        <taxon>Cryptomycota</taxon>
        <taxon>Cryptomycota incertae sedis</taxon>
        <taxon>Rozella</taxon>
    </lineage>
</organism>
<dbReference type="Proteomes" id="UP000030755">
    <property type="component" value="Unassembled WGS sequence"/>
</dbReference>
<evidence type="ECO:0000313" key="2">
    <source>
        <dbReference type="Proteomes" id="UP000030755"/>
    </source>
</evidence>
<dbReference type="EMBL" id="KE561091">
    <property type="protein sequence ID" value="EPZ32986.1"/>
    <property type="molecule type" value="Genomic_DNA"/>
</dbReference>
<keyword evidence="2" id="KW-1185">Reference proteome</keyword>
<accession>A0A075ART3</accession>
<evidence type="ECO:0000313" key="1">
    <source>
        <dbReference type="EMBL" id="EPZ32986.1"/>
    </source>
</evidence>
<gene>
    <name evidence="1" type="ORF">O9G_003717</name>
</gene>
<reference evidence="1 2" key="1">
    <citation type="journal article" date="2013" name="Curr. Biol.">
        <title>Shared signatures of parasitism and phylogenomics unite Cryptomycota and microsporidia.</title>
        <authorList>
            <person name="James T.Y."/>
            <person name="Pelin A."/>
            <person name="Bonen L."/>
            <person name="Ahrendt S."/>
            <person name="Sain D."/>
            <person name="Corradi N."/>
            <person name="Stajich J.E."/>
        </authorList>
    </citation>
    <scope>NUCLEOTIDE SEQUENCE [LARGE SCALE GENOMIC DNA]</scope>
    <source>
        <strain evidence="1 2">CSF55</strain>
    </source>
</reference>
<dbReference type="HOGENOM" id="CLU_678185_0_0_1"/>
<sequence length="406" mass="47146">MINYYLMSAACYNISPSFKLPAFQLDDCNSNLVTKKQDLFAYCIFEFENQDSFNFNTFTVNLNNNPLAFKDPMFWFGVFANKYGSDYHLNEGNVISYNSSSPATMWNGNSSMHNKIVFLLTQTASIEKWIPYLLSIEKSEAQLGLESWLIIKEIFNKLALTEYSKLVTLVKAIPFYSERLIRMIIDTKNEKLILAMLINHNPDYSSLLLSVLIKTKFRIPEKLLQEFENEYLKEKNCSPLPGQLLMAKKEEAKIGEFFSNSISQTHNLCLMGLRKTLIDYNIKHKYIRDEIFLNYLYLEGERQHIVTSYNKNNFLRKYLAHNYLNLLMLHEFVKNLSVQQLVTFSPGMLTMFLASFPEDSSIKEKIFDAIISLDDHRKSIFIKAYESSGSNSFLDLTEQMSTSINE</sequence>
<proteinExistence type="predicted"/>
<dbReference type="AlphaFoldDB" id="A0A075ART3"/>
<name>A0A075ART3_ROZAC</name>
<protein>
    <submittedName>
        <fullName evidence="1">Uncharacterized protein</fullName>
    </submittedName>
</protein>